<reference evidence="1 2" key="1">
    <citation type="submission" date="2020-07" db="EMBL/GenBank/DDBJ databases">
        <title>Fungal Genomes of the International Space Station.</title>
        <authorList>
            <person name="Seuylemezian A."/>
            <person name="Singh N.K."/>
            <person name="Wood J."/>
            <person name="Venkateswaran K."/>
        </authorList>
    </citation>
    <scope>NUCLEOTIDE SEQUENCE [LARGE SCALE GENOMIC DNA]</scope>
    <source>
        <strain evidence="1 2">PL-B2</strain>
    </source>
</reference>
<accession>A0ABS7K9Q9</accession>
<organism evidence="1 2">
    <name type="scientific">Mesobacillus maritimus</name>
    <dbReference type="NCBI Taxonomy" id="1643336"/>
    <lineage>
        <taxon>Bacteria</taxon>
        <taxon>Bacillati</taxon>
        <taxon>Bacillota</taxon>
        <taxon>Bacilli</taxon>
        <taxon>Bacillales</taxon>
        <taxon>Bacillaceae</taxon>
        <taxon>Mesobacillus</taxon>
    </lineage>
</organism>
<comment type="caution">
    <text evidence="1">The sequence shown here is derived from an EMBL/GenBank/DDBJ whole genome shotgun (WGS) entry which is preliminary data.</text>
</comment>
<protein>
    <submittedName>
        <fullName evidence="1">Uncharacterized protein</fullName>
    </submittedName>
</protein>
<dbReference type="EMBL" id="JACWFH010000031">
    <property type="protein sequence ID" value="MBY0099006.1"/>
    <property type="molecule type" value="Genomic_DNA"/>
</dbReference>
<evidence type="ECO:0000313" key="1">
    <source>
        <dbReference type="EMBL" id="MBY0099006.1"/>
    </source>
</evidence>
<gene>
    <name evidence="1" type="ORF">H0185_19755</name>
</gene>
<dbReference type="Proteomes" id="UP000769780">
    <property type="component" value="Unassembled WGS sequence"/>
</dbReference>
<proteinExistence type="predicted"/>
<keyword evidence="2" id="KW-1185">Reference proteome</keyword>
<evidence type="ECO:0000313" key="2">
    <source>
        <dbReference type="Proteomes" id="UP000769780"/>
    </source>
</evidence>
<sequence>MGSFVLGGVPERQSGARKVGFVQMVVCLKDKMNCKKGEIVYDGVSQRQNELKVGEIVYDGVSQGQNEVKKGEIVYDGVS</sequence>
<name>A0ABS7K9Q9_9BACI</name>
<dbReference type="RefSeq" id="WP_221875224.1">
    <property type="nucleotide sequence ID" value="NZ_JACWFH010000031.1"/>
</dbReference>